<dbReference type="KEGG" id="erz:ER308_12625"/>
<dbReference type="EMBL" id="CP036402">
    <property type="protein sequence ID" value="QBI20325.1"/>
    <property type="molecule type" value="Genomic_DNA"/>
</dbReference>
<reference evidence="1 2" key="1">
    <citation type="submission" date="2019-01" db="EMBL/GenBank/DDBJ databases">
        <title>Egibacter rhizosphaerae EGI 80759T.</title>
        <authorList>
            <person name="Chen D.-D."/>
            <person name="Tian Y."/>
            <person name="Jiao J.-Y."/>
            <person name="Zhang X.-T."/>
            <person name="Zhang Y.-G."/>
            <person name="Zhang Y."/>
            <person name="Xiao M."/>
            <person name="Shu W.-S."/>
            <person name="Li W.-J."/>
        </authorList>
    </citation>
    <scope>NUCLEOTIDE SEQUENCE [LARGE SCALE GENOMIC DNA]</scope>
    <source>
        <strain evidence="1 2">EGI 80759</strain>
    </source>
</reference>
<protein>
    <submittedName>
        <fullName evidence="1">Glutaredoxin family protein</fullName>
    </submittedName>
</protein>
<accession>A0A411YGB8</accession>
<dbReference type="PROSITE" id="PS51354">
    <property type="entry name" value="GLUTAREDOXIN_2"/>
    <property type="match status" value="1"/>
</dbReference>
<evidence type="ECO:0000313" key="2">
    <source>
        <dbReference type="Proteomes" id="UP000291469"/>
    </source>
</evidence>
<name>A0A411YGB8_9ACTN</name>
<dbReference type="InterPro" id="IPR036249">
    <property type="entry name" value="Thioredoxin-like_sf"/>
</dbReference>
<dbReference type="InterPro" id="IPR008554">
    <property type="entry name" value="Glutaredoxin-like"/>
</dbReference>
<sequence length="81" mass="8271">MSARVVVYTREGCGLCRAAEEAAATVAAARGESVVTVDVDTDPELVAAHGARVPVVAVDGDEVGEFVVDEATIAKALDTAR</sequence>
<dbReference type="RefSeq" id="WP_131155322.1">
    <property type="nucleotide sequence ID" value="NZ_CP036402.1"/>
</dbReference>
<dbReference type="Gene3D" id="3.40.30.10">
    <property type="entry name" value="Glutaredoxin"/>
    <property type="match status" value="1"/>
</dbReference>
<dbReference type="Proteomes" id="UP000291469">
    <property type="component" value="Chromosome"/>
</dbReference>
<organism evidence="1 2">
    <name type="scientific">Egibacter rhizosphaerae</name>
    <dbReference type="NCBI Taxonomy" id="1670831"/>
    <lineage>
        <taxon>Bacteria</taxon>
        <taxon>Bacillati</taxon>
        <taxon>Actinomycetota</taxon>
        <taxon>Nitriliruptoria</taxon>
        <taxon>Egibacterales</taxon>
        <taxon>Egibacteraceae</taxon>
        <taxon>Egibacter</taxon>
    </lineage>
</organism>
<dbReference type="AlphaFoldDB" id="A0A411YGB8"/>
<dbReference type="SUPFAM" id="SSF52833">
    <property type="entry name" value="Thioredoxin-like"/>
    <property type="match status" value="1"/>
</dbReference>
<gene>
    <name evidence="1" type="ORF">ER308_12625</name>
</gene>
<proteinExistence type="predicted"/>
<evidence type="ECO:0000313" key="1">
    <source>
        <dbReference type="EMBL" id="QBI20325.1"/>
    </source>
</evidence>
<dbReference type="Pfam" id="PF05768">
    <property type="entry name" value="Glrx-like"/>
    <property type="match status" value="1"/>
</dbReference>
<keyword evidence="2" id="KW-1185">Reference proteome</keyword>